<feature type="compositionally biased region" description="Basic residues" evidence="1">
    <location>
        <begin position="157"/>
        <end position="175"/>
    </location>
</feature>
<proteinExistence type="predicted"/>
<accession>A0A9N9YW68</accession>
<gene>
    <name evidence="2" type="ORF">CSOL1703_00003721</name>
</gene>
<dbReference type="OrthoDB" id="5146828at2759"/>
<comment type="caution">
    <text evidence="2">The sequence shown here is derived from an EMBL/GenBank/DDBJ whole genome shotgun (WGS) entry which is preliminary data.</text>
</comment>
<feature type="compositionally biased region" description="Polar residues" evidence="1">
    <location>
        <begin position="196"/>
        <end position="209"/>
    </location>
</feature>
<sequence>MDTGLPRPIAPMALSPSNELHRVEMARKALQKDQTLTNRQSNAMNKAIELLSESKKGGRNGRYHSRDLLLDIYHRFGIDVLLLCSASLSITKLGEMKRNATQFFCELGAWKMSAEITPEVHDLAMKLLAPVLSEITAKKTNETEALESDSTRNDGKGKRKLVVKKKPTPAKRRRVGLSEEPVDNTPGPGGWRVQHPTPNEQSVDANSYARTECDESVKEESQTPPASHSTITVARTSEDGEFSLTIHGASMLIENGIVPLYATVVKLKTMDILTAIVLQGGPDGYLTIPDNEGLTKPFITIQCPMPLALGFKANKEPMKWS</sequence>
<feature type="region of interest" description="Disordered" evidence="1">
    <location>
        <begin position="142"/>
        <end position="229"/>
    </location>
</feature>
<name>A0A9N9YW68_9HYPO</name>
<protein>
    <submittedName>
        <fullName evidence="2">Uncharacterized protein</fullName>
    </submittedName>
</protein>
<reference evidence="3" key="1">
    <citation type="submission" date="2019-06" db="EMBL/GenBank/DDBJ databases">
        <authorList>
            <person name="Broberg M."/>
        </authorList>
    </citation>
    <scope>NUCLEOTIDE SEQUENCE [LARGE SCALE GENOMIC DNA]</scope>
</reference>
<evidence type="ECO:0000313" key="2">
    <source>
        <dbReference type="EMBL" id="CAH0039699.1"/>
    </source>
</evidence>
<dbReference type="Proteomes" id="UP000775872">
    <property type="component" value="Unassembled WGS sequence"/>
</dbReference>
<dbReference type="EMBL" id="CABFOC020000002">
    <property type="protein sequence ID" value="CAH0039699.1"/>
    <property type="molecule type" value="Genomic_DNA"/>
</dbReference>
<evidence type="ECO:0000256" key="1">
    <source>
        <dbReference type="SAM" id="MobiDB-lite"/>
    </source>
</evidence>
<organism evidence="2 3">
    <name type="scientific">Clonostachys solani</name>
    <dbReference type="NCBI Taxonomy" id="160281"/>
    <lineage>
        <taxon>Eukaryota</taxon>
        <taxon>Fungi</taxon>
        <taxon>Dikarya</taxon>
        <taxon>Ascomycota</taxon>
        <taxon>Pezizomycotina</taxon>
        <taxon>Sordariomycetes</taxon>
        <taxon>Hypocreomycetidae</taxon>
        <taxon>Hypocreales</taxon>
        <taxon>Bionectriaceae</taxon>
        <taxon>Clonostachys</taxon>
    </lineage>
</organism>
<feature type="compositionally biased region" description="Basic and acidic residues" evidence="1">
    <location>
        <begin position="211"/>
        <end position="221"/>
    </location>
</feature>
<dbReference type="AlphaFoldDB" id="A0A9N9YW68"/>
<evidence type="ECO:0000313" key="3">
    <source>
        <dbReference type="Proteomes" id="UP000775872"/>
    </source>
</evidence>
<keyword evidence="3" id="KW-1185">Reference proteome</keyword>
<reference evidence="2 3" key="2">
    <citation type="submission" date="2021-10" db="EMBL/GenBank/DDBJ databases">
        <authorList>
            <person name="Piombo E."/>
        </authorList>
    </citation>
    <scope>NUCLEOTIDE SEQUENCE [LARGE SCALE GENOMIC DNA]</scope>
</reference>